<dbReference type="PRINTS" id="PR00368">
    <property type="entry name" value="FADPNR"/>
</dbReference>
<dbReference type="InterPro" id="IPR023753">
    <property type="entry name" value="FAD/NAD-binding_dom"/>
</dbReference>
<dbReference type="AlphaFoldDB" id="A0A0W8E9L8"/>
<comment type="caution">
    <text evidence="4">The sequence shown here is derived from an EMBL/GenBank/DDBJ whole genome shotgun (WGS) entry which is preliminary data.</text>
</comment>
<dbReference type="Pfam" id="PF07992">
    <property type="entry name" value="Pyr_redox_2"/>
    <property type="match status" value="2"/>
</dbReference>
<feature type="domain" description="FAD/NAD(P)-binding" evidence="3">
    <location>
        <begin position="195"/>
        <end position="274"/>
    </location>
</feature>
<reference evidence="4" key="1">
    <citation type="journal article" date="2015" name="Proc. Natl. Acad. Sci. U.S.A.">
        <title>Networks of energetic and metabolic interactions define dynamics in microbial communities.</title>
        <authorList>
            <person name="Embree M."/>
            <person name="Liu J.K."/>
            <person name="Al-Bassam M.M."/>
            <person name="Zengler K."/>
        </authorList>
    </citation>
    <scope>NUCLEOTIDE SEQUENCE</scope>
</reference>
<dbReference type="Gene3D" id="3.50.50.60">
    <property type="entry name" value="FAD/NAD(P)-binding domain"/>
    <property type="match status" value="2"/>
</dbReference>
<dbReference type="PANTHER" id="PTHR48105">
    <property type="entry name" value="THIOREDOXIN REDUCTASE 1-RELATED-RELATED"/>
    <property type="match status" value="1"/>
</dbReference>
<dbReference type="PRINTS" id="PR00469">
    <property type="entry name" value="PNDRDTASEII"/>
</dbReference>
<feature type="domain" description="FAD/NAD(P)-binding" evidence="3">
    <location>
        <begin position="6"/>
        <end position="147"/>
    </location>
</feature>
<accession>A0A0W8E9L8</accession>
<proteinExistence type="predicted"/>
<evidence type="ECO:0000256" key="1">
    <source>
        <dbReference type="ARBA" id="ARBA00022630"/>
    </source>
</evidence>
<sequence>MDDQMYDICILGCGPAGLSAAINAKIRNKEIIVLGIEICSPPMHKAQKIDNYLGFDGFNGQELLDKFLGHARAMQIDIRHSKVELITIGADGTFNLLVEGEVLNSKSIVIATGIPYKPTLPREEDYLGNGLGYCATCDGPLYRNKVVVIIAHDEEGEMEANYMAEICSKVYFLPLYKNWGQLDARIELVKDLPVGIIGNGIVKGLGLRGGTVIDADGLFVLGGETAPDRIIPGLEILDNHIQVDREQKTNIPGVYAAGDCTGKPYQIAKSVGEGQVAGLNASKYAGSRG</sequence>
<evidence type="ECO:0000313" key="4">
    <source>
        <dbReference type="EMBL" id="KUG05343.1"/>
    </source>
</evidence>
<gene>
    <name evidence="4" type="ORF">ASZ90_017228</name>
</gene>
<dbReference type="EC" id="1.8.1.9" evidence="4"/>
<dbReference type="GO" id="GO:0004791">
    <property type="term" value="F:thioredoxin-disulfide reductase (NADPH) activity"/>
    <property type="evidence" value="ECO:0007669"/>
    <property type="project" value="UniProtKB-EC"/>
</dbReference>
<dbReference type="InterPro" id="IPR036188">
    <property type="entry name" value="FAD/NAD-bd_sf"/>
</dbReference>
<protein>
    <submittedName>
        <fullName evidence="4">Thioredoxin reductase</fullName>
        <ecNumber evidence="4">1.8.1.9</ecNumber>
    </submittedName>
</protein>
<dbReference type="EMBL" id="LNQE01001819">
    <property type="protein sequence ID" value="KUG05343.1"/>
    <property type="molecule type" value="Genomic_DNA"/>
</dbReference>
<keyword evidence="2 4" id="KW-0560">Oxidoreductase</keyword>
<evidence type="ECO:0000259" key="3">
    <source>
        <dbReference type="Pfam" id="PF07992"/>
    </source>
</evidence>
<organism evidence="4">
    <name type="scientific">hydrocarbon metagenome</name>
    <dbReference type="NCBI Taxonomy" id="938273"/>
    <lineage>
        <taxon>unclassified sequences</taxon>
        <taxon>metagenomes</taxon>
        <taxon>ecological metagenomes</taxon>
    </lineage>
</organism>
<keyword evidence="1" id="KW-0285">Flavoprotein</keyword>
<evidence type="ECO:0000256" key="2">
    <source>
        <dbReference type="ARBA" id="ARBA00023002"/>
    </source>
</evidence>
<dbReference type="InterPro" id="IPR050097">
    <property type="entry name" value="Ferredoxin-NADP_redctase_2"/>
</dbReference>
<name>A0A0W8E9L8_9ZZZZ</name>
<dbReference type="SUPFAM" id="SSF51905">
    <property type="entry name" value="FAD/NAD(P)-binding domain"/>
    <property type="match status" value="1"/>
</dbReference>